<feature type="region of interest" description="Disordered" evidence="1">
    <location>
        <begin position="1"/>
        <end position="22"/>
    </location>
</feature>
<dbReference type="Proteomes" id="UP000477386">
    <property type="component" value="Unassembled WGS sequence"/>
</dbReference>
<evidence type="ECO:0000313" key="2">
    <source>
        <dbReference type="EMBL" id="NEU67763.1"/>
    </source>
</evidence>
<reference evidence="2 3" key="1">
    <citation type="submission" date="2020-02" db="EMBL/GenBank/DDBJ databases">
        <title>Draft genome sequence of two Spirosoma agri KCTC 52727 and Spirosoma terrae KCTC 52035.</title>
        <authorList>
            <person name="Rojas J."/>
            <person name="Ambika Manirajan B."/>
            <person name="Ratering S."/>
            <person name="Suarez C."/>
            <person name="Schnell S."/>
        </authorList>
    </citation>
    <scope>NUCLEOTIDE SEQUENCE [LARGE SCALE GENOMIC DNA]</scope>
    <source>
        <strain evidence="2 3">KCTC 52727</strain>
    </source>
</reference>
<protein>
    <submittedName>
        <fullName evidence="2">Uncharacterized protein</fullName>
    </submittedName>
</protein>
<proteinExistence type="predicted"/>
<comment type="caution">
    <text evidence="2">The sequence shown here is derived from an EMBL/GenBank/DDBJ whole genome shotgun (WGS) entry which is preliminary data.</text>
</comment>
<dbReference type="AlphaFoldDB" id="A0A6M0ILJ1"/>
<name>A0A6M0ILJ1_9BACT</name>
<gene>
    <name evidence="2" type="ORF">GK091_12810</name>
</gene>
<organism evidence="2 3">
    <name type="scientific">Spirosoma agri</name>
    <dbReference type="NCBI Taxonomy" id="1987381"/>
    <lineage>
        <taxon>Bacteria</taxon>
        <taxon>Pseudomonadati</taxon>
        <taxon>Bacteroidota</taxon>
        <taxon>Cytophagia</taxon>
        <taxon>Cytophagales</taxon>
        <taxon>Cytophagaceae</taxon>
        <taxon>Spirosoma</taxon>
    </lineage>
</organism>
<dbReference type="RefSeq" id="WP_164038363.1">
    <property type="nucleotide sequence ID" value="NZ_JAAGNZ010000001.1"/>
</dbReference>
<dbReference type="EMBL" id="JAAGNZ010000001">
    <property type="protein sequence ID" value="NEU67763.1"/>
    <property type="molecule type" value="Genomic_DNA"/>
</dbReference>
<sequence length="146" mass="16672">MALSDFLKNDMQAQEDQQKAKKARQDEEIAVNRQFREDCKTLFAEVIKPAIVDILVTLKDSGIRADYGQLVYPVTYAGNTGCISISIPYKKSVIQMDIVGIVVGRRIEVKFYFKPKEEKRITYALSIAEVNREKIEEVLQAQLERA</sequence>
<evidence type="ECO:0000313" key="3">
    <source>
        <dbReference type="Proteomes" id="UP000477386"/>
    </source>
</evidence>
<keyword evidence="3" id="KW-1185">Reference proteome</keyword>
<accession>A0A6M0ILJ1</accession>
<evidence type="ECO:0000256" key="1">
    <source>
        <dbReference type="SAM" id="MobiDB-lite"/>
    </source>
</evidence>